<feature type="transmembrane region" description="Helical" evidence="1">
    <location>
        <begin position="114"/>
        <end position="139"/>
    </location>
</feature>
<dbReference type="Pfam" id="PF11067">
    <property type="entry name" value="DUF2868"/>
    <property type="match status" value="1"/>
</dbReference>
<dbReference type="EMBL" id="LT629751">
    <property type="protein sequence ID" value="SDT21059.1"/>
    <property type="molecule type" value="Genomic_DNA"/>
</dbReference>
<keyword evidence="3" id="KW-1185">Reference proteome</keyword>
<feature type="transmembrane region" description="Helical" evidence="1">
    <location>
        <begin position="255"/>
        <end position="280"/>
    </location>
</feature>
<accession>A0A1H1YIE7</accession>
<feature type="transmembrane region" description="Helical" evidence="1">
    <location>
        <begin position="72"/>
        <end position="94"/>
    </location>
</feature>
<protein>
    <recommendedName>
        <fullName evidence="4">DUF2868 domain-containing protein</fullName>
    </recommendedName>
</protein>
<organism evidence="2 3">
    <name type="scientific">Pseudomonas oryzae</name>
    <dbReference type="NCBI Taxonomy" id="1392877"/>
    <lineage>
        <taxon>Bacteria</taxon>
        <taxon>Pseudomonadati</taxon>
        <taxon>Pseudomonadota</taxon>
        <taxon>Gammaproteobacteria</taxon>
        <taxon>Pseudomonadales</taxon>
        <taxon>Pseudomonadaceae</taxon>
        <taxon>Pseudomonas</taxon>
    </lineage>
</organism>
<evidence type="ECO:0000313" key="2">
    <source>
        <dbReference type="EMBL" id="SDT21059.1"/>
    </source>
</evidence>
<feature type="transmembrane region" description="Helical" evidence="1">
    <location>
        <begin position="208"/>
        <end position="228"/>
    </location>
</feature>
<name>A0A1H1YIE7_9PSED</name>
<dbReference type="STRING" id="1392877.SAMN05216221_3803"/>
<evidence type="ECO:0008006" key="4">
    <source>
        <dbReference type="Google" id="ProtNLM"/>
    </source>
</evidence>
<proteinExistence type="predicted"/>
<keyword evidence="1" id="KW-0812">Transmembrane</keyword>
<dbReference type="RefSeq" id="WP_090351339.1">
    <property type="nucleotide sequence ID" value="NZ_LT629751.1"/>
</dbReference>
<evidence type="ECO:0000256" key="1">
    <source>
        <dbReference type="SAM" id="Phobius"/>
    </source>
</evidence>
<evidence type="ECO:0000313" key="3">
    <source>
        <dbReference type="Proteomes" id="UP000243359"/>
    </source>
</evidence>
<dbReference type="OrthoDB" id="6210861at2"/>
<keyword evidence="1" id="KW-0472">Membrane</keyword>
<reference evidence="3" key="1">
    <citation type="submission" date="2016-10" db="EMBL/GenBank/DDBJ databases">
        <authorList>
            <person name="Varghese N."/>
            <person name="Submissions S."/>
        </authorList>
    </citation>
    <scope>NUCLEOTIDE SEQUENCE [LARGE SCALE GENOMIC DNA]</scope>
    <source>
        <strain evidence="3">KCTC 32247</strain>
    </source>
</reference>
<feature type="transmembrane region" description="Helical" evidence="1">
    <location>
        <begin position="177"/>
        <end position="196"/>
    </location>
</feature>
<dbReference type="Proteomes" id="UP000243359">
    <property type="component" value="Chromosome I"/>
</dbReference>
<dbReference type="InterPro" id="IPR021296">
    <property type="entry name" value="DUF2868"/>
</dbReference>
<sequence length="459" mass="49270">MPLKSIPDTLWLAEALRLTEEQRGPLEDAEACRQARAGGGDLRRRILERAALLACRDGLDQALRHWRQGARLALLLLAVLALGSGAGLAFAALGDGARPVNLLWALGSLLGLHLATLAGWALGLALGGEAGSALGRLWLGLSDRLLRDRRGAWLGPALAQLLGRAGLQRWALGLLSHGLWLLALLAALAVLLAQLATRRYGFVWETTLLPAESFAALIHGLGALPALLGFPQPDLALLRASGESVVGGEAARQTWAAWLLGVFVVYGLLPRALLALLCLWRWRRGLARLELDLDQPGYSRLRARLLPSSERLGVSDLAPAQLHQPAAGQTDSGARGALLVAVELDDRRAWPPALPAGVRDAGILDDGAQRRRLLEQLSQHPPARLLIACDPRRSPDRGTLALLGELARSASATRIWLLPAPPGEALDSQRLGDWHAALDALHLPWADSAAWHWLEKGHD</sequence>
<dbReference type="AlphaFoldDB" id="A0A1H1YIE7"/>
<keyword evidence="1" id="KW-1133">Transmembrane helix</keyword>
<gene>
    <name evidence="2" type="ORF">SAMN05216221_3803</name>
</gene>